<feature type="compositionally biased region" description="Basic and acidic residues" evidence="1">
    <location>
        <begin position="1"/>
        <end position="14"/>
    </location>
</feature>
<feature type="region of interest" description="Disordered" evidence="1">
    <location>
        <begin position="1"/>
        <end position="48"/>
    </location>
</feature>
<evidence type="ECO:0000313" key="2">
    <source>
        <dbReference type="EMBL" id="EGO25948.1"/>
    </source>
</evidence>
<dbReference type="HOGENOM" id="CLU_196961_0_0_1"/>
<sequence length="73" mass="8327">MTSDVPRPKQDPKRQQGFHEPSPSLSPAQAIAEAWQRESSQSQELWRQADSKVRELYSAPRPQVPRKGQNGKM</sequence>
<reference evidence="2" key="1">
    <citation type="submission" date="2011-04" db="EMBL/GenBank/DDBJ databases">
        <title>Evolution of plant cell wall degrading machinery underlies the functional diversity of forest fungi.</title>
        <authorList>
            <consortium name="US DOE Joint Genome Institute (JGI-PGF)"/>
            <person name="Eastwood D.C."/>
            <person name="Floudas D."/>
            <person name="Binder M."/>
            <person name="Majcherczyk A."/>
            <person name="Schneider P."/>
            <person name="Aerts A."/>
            <person name="Asiegbu F.O."/>
            <person name="Baker S.E."/>
            <person name="Barry K."/>
            <person name="Bendiksby M."/>
            <person name="Blumentritt M."/>
            <person name="Coutinho P.M."/>
            <person name="Cullen D."/>
            <person name="Cullen D."/>
            <person name="Gathman A."/>
            <person name="Goodell B."/>
            <person name="Henrissat B."/>
            <person name="Ihrmark K."/>
            <person name="Kauserud H."/>
            <person name="Kohler A."/>
            <person name="LaButti K."/>
            <person name="Lapidus A."/>
            <person name="Lavin J.L."/>
            <person name="Lee Y.-H."/>
            <person name="Lindquist E."/>
            <person name="Lilly W."/>
            <person name="Lucas S."/>
            <person name="Morin E."/>
            <person name="Murat C."/>
            <person name="Oguiza J.A."/>
            <person name="Park J."/>
            <person name="Pisabarro A.G."/>
            <person name="Riley R."/>
            <person name="Rosling A."/>
            <person name="Salamov A."/>
            <person name="Schmidt O."/>
            <person name="Schmutz J."/>
            <person name="Skrede I."/>
            <person name="Stenlid J."/>
            <person name="Wiebenga A."/>
            <person name="Xie X."/>
            <person name="Kues U."/>
            <person name="Hibbett D.S."/>
            <person name="Hoffmeister D."/>
            <person name="Hogberg N."/>
            <person name="Martin F."/>
            <person name="Grigoriev I.V."/>
            <person name="Watkinson S.C."/>
        </authorList>
    </citation>
    <scope>NUCLEOTIDE SEQUENCE</scope>
    <source>
        <strain evidence="2">S7.9</strain>
    </source>
</reference>
<dbReference type="OrthoDB" id="3220849at2759"/>
<organism>
    <name type="scientific">Serpula lacrymans var. lacrymans (strain S7.9)</name>
    <name type="common">Dry rot fungus</name>
    <dbReference type="NCBI Taxonomy" id="578457"/>
    <lineage>
        <taxon>Eukaryota</taxon>
        <taxon>Fungi</taxon>
        <taxon>Dikarya</taxon>
        <taxon>Basidiomycota</taxon>
        <taxon>Agaricomycotina</taxon>
        <taxon>Agaricomycetes</taxon>
        <taxon>Agaricomycetidae</taxon>
        <taxon>Boletales</taxon>
        <taxon>Coniophorineae</taxon>
        <taxon>Serpulaceae</taxon>
        <taxon>Serpula</taxon>
    </lineage>
</organism>
<accession>F8NUZ3</accession>
<protein>
    <submittedName>
        <fullName evidence="2">Uncharacterized protein</fullName>
    </submittedName>
</protein>
<name>F8NUZ3_SERL9</name>
<proteinExistence type="predicted"/>
<dbReference type="AlphaFoldDB" id="F8NUZ3"/>
<dbReference type="EMBL" id="GL945433">
    <property type="protein sequence ID" value="EGO25948.1"/>
    <property type="molecule type" value="Genomic_DNA"/>
</dbReference>
<dbReference type="GeneID" id="18811347"/>
<gene>
    <name evidence="2" type="ORF">SERLADRAFT_388677</name>
</gene>
<dbReference type="RefSeq" id="XP_007318070.1">
    <property type="nucleotide sequence ID" value="XM_007318008.1"/>
</dbReference>
<dbReference type="Proteomes" id="UP000008064">
    <property type="component" value="Unassembled WGS sequence"/>
</dbReference>
<dbReference type="KEGG" id="sla:SERLADRAFT_388677"/>
<evidence type="ECO:0000256" key="1">
    <source>
        <dbReference type="SAM" id="MobiDB-lite"/>
    </source>
</evidence>